<name>A0A8T3AB40_DENNO</name>
<organism evidence="1 2">
    <name type="scientific">Dendrobium nobile</name>
    <name type="common">Orchid</name>
    <dbReference type="NCBI Taxonomy" id="94219"/>
    <lineage>
        <taxon>Eukaryota</taxon>
        <taxon>Viridiplantae</taxon>
        <taxon>Streptophyta</taxon>
        <taxon>Embryophyta</taxon>
        <taxon>Tracheophyta</taxon>
        <taxon>Spermatophyta</taxon>
        <taxon>Magnoliopsida</taxon>
        <taxon>Liliopsida</taxon>
        <taxon>Asparagales</taxon>
        <taxon>Orchidaceae</taxon>
        <taxon>Epidendroideae</taxon>
        <taxon>Malaxideae</taxon>
        <taxon>Dendrobiinae</taxon>
        <taxon>Dendrobium</taxon>
    </lineage>
</organism>
<dbReference type="AlphaFoldDB" id="A0A8T3AB40"/>
<reference evidence="1" key="1">
    <citation type="journal article" date="2022" name="Front. Genet.">
        <title>Chromosome-Scale Assembly of the Dendrobium nobile Genome Provides Insights Into the Molecular Mechanism of the Biosynthesis of the Medicinal Active Ingredient of Dendrobium.</title>
        <authorList>
            <person name="Xu Q."/>
            <person name="Niu S.-C."/>
            <person name="Li K.-L."/>
            <person name="Zheng P.-J."/>
            <person name="Zhang X.-J."/>
            <person name="Jia Y."/>
            <person name="Liu Y."/>
            <person name="Niu Y.-X."/>
            <person name="Yu L.-H."/>
            <person name="Chen D.-F."/>
            <person name="Zhang G.-Q."/>
        </authorList>
    </citation>
    <scope>NUCLEOTIDE SEQUENCE</scope>
    <source>
        <tissue evidence="1">Leaf</tissue>
    </source>
</reference>
<sequence length="56" mass="6755">MGRTKQRHSSSKIRSEEHLKDKNSFYLLHMQSSAIIKNFHKFNDKVHEIQEDTREI</sequence>
<evidence type="ECO:0000313" key="2">
    <source>
        <dbReference type="Proteomes" id="UP000829196"/>
    </source>
</evidence>
<keyword evidence="2" id="KW-1185">Reference proteome</keyword>
<evidence type="ECO:0000313" key="1">
    <source>
        <dbReference type="EMBL" id="KAI0493293.1"/>
    </source>
</evidence>
<dbReference type="EMBL" id="JAGYWB010000018">
    <property type="protein sequence ID" value="KAI0493293.1"/>
    <property type="molecule type" value="Genomic_DNA"/>
</dbReference>
<protein>
    <submittedName>
        <fullName evidence="1">Uncharacterized protein</fullName>
    </submittedName>
</protein>
<gene>
    <name evidence="1" type="ORF">KFK09_027569</name>
</gene>
<comment type="caution">
    <text evidence="1">The sequence shown here is derived from an EMBL/GenBank/DDBJ whole genome shotgun (WGS) entry which is preliminary data.</text>
</comment>
<proteinExistence type="predicted"/>
<dbReference type="Proteomes" id="UP000829196">
    <property type="component" value="Unassembled WGS sequence"/>
</dbReference>
<accession>A0A8T3AB40</accession>